<evidence type="ECO:0000313" key="2">
    <source>
        <dbReference type="EMBL" id="RRB11656.1"/>
    </source>
</evidence>
<proteinExistence type="predicted"/>
<protein>
    <submittedName>
        <fullName evidence="2">Uncharacterized protein</fullName>
    </submittedName>
</protein>
<comment type="caution">
    <text evidence="2">The sequence shown here is derived from an EMBL/GenBank/DDBJ whole genome shotgun (WGS) entry which is preliminary data.</text>
</comment>
<evidence type="ECO:0000256" key="1">
    <source>
        <dbReference type="SAM" id="Phobius"/>
    </source>
</evidence>
<accession>A0A3P1CEY5</accession>
<dbReference type="AlphaFoldDB" id="A0A3P1CEY5"/>
<keyword evidence="3" id="KW-1185">Reference proteome</keyword>
<keyword evidence="1" id="KW-0812">Transmembrane</keyword>
<sequence length="86" mass="10013">MENRGNIQKKSGNFVNWGTVWGLIFATIALDVYINYREDTQDKEIYRSKYEIKASEADSLRAVKNELEKRLLELNPQEKTDLSTSK</sequence>
<dbReference type="EMBL" id="RQJP01000005">
    <property type="protein sequence ID" value="RRB11656.1"/>
    <property type="molecule type" value="Genomic_DNA"/>
</dbReference>
<dbReference type="Proteomes" id="UP000274271">
    <property type="component" value="Unassembled WGS sequence"/>
</dbReference>
<keyword evidence="1" id="KW-1133">Transmembrane helix</keyword>
<feature type="transmembrane region" description="Helical" evidence="1">
    <location>
        <begin position="14"/>
        <end position="34"/>
    </location>
</feature>
<dbReference type="RefSeq" id="WP_124909323.1">
    <property type="nucleotide sequence ID" value="NZ_RQJP01000005.1"/>
</dbReference>
<name>A0A3P1CEY5_9BACT</name>
<evidence type="ECO:0000313" key="3">
    <source>
        <dbReference type="Proteomes" id="UP000274271"/>
    </source>
</evidence>
<dbReference type="OrthoDB" id="962661at2"/>
<organism evidence="2 3">
    <name type="scientific">Larkinella knui</name>
    <dbReference type="NCBI Taxonomy" id="2025310"/>
    <lineage>
        <taxon>Bacteria</taxon>
        <taxon>Pseudomonadati</taxon>
        <taxon>Bacteroidota</taxon>
        <taxon>Cytophagia</taxon>
        <taxon>Cytophagales</taxon>
        <taxon>Spirosomataceae</taxon>
        <taxon>Larkinella</taxon>
    </lineage>
</organism>
<gene>
    <name evidence="2" type="ORF">EHT87_24625</name>
</gene>
<reference evidence="2 3" key="1">
    <citation type="submission" date="2018-11" db="EMBL/GenBank/DDBJ databases">
        <authorList>
            <person name="Zhou Z."/>
            <person name="Wang G."/>
        </authorList>
    </citation>
    <scope>NUCLEOTIDE SEQUENCE [LARGE SCALE GENOMIC DNA]</scope>
    <source>
        <strain evidence="2 3">KCTC42998</strain>
    </source>
</reference>
<keyword evidence="1" id="KW-0472">Membrane</keyword>